<reference evidence="1 2" key="1">
    <citation type="journal article" date="2015" name="Genome Announc.">
        <title>Complete Genome Sequence of Caulobacter crescentus Siphophage Seuss.</title>
        <authorList>
            <person name="Sloan J.M."/>
            <person name="Keene J.L."/>
            <person name="Cahill J.L."/>
            <person name="Rasche E.S."/>
            <person name="Kuty Everett G.F."/>
        </authorList>
    </citation>
    <scope>NUCLEOTIDE SEQUENCE [LARGE SCALE GENOMIC DNA]</scope>
</reference>
<protein>
    <submittedName>
        <fullName evidence="1">Uncharacterized protein</fullName>
    </submittedName>
</protein>
<evidence type="ECO:0000313" key="1">
    <source>
        <dbReference type="EMBL" id="AKU43558.1"/>
    </source>
</evidence>
<evidence type="ECO:0000313" key="2">
    <source>
        <dbReference type="Proteomes" id="UP000221339"/>
    </source>
</evidence>
<accession>A0A0K1LMY1</accession>
<gene>
    <name evidence="1" type="ORF">CPT_Seuss32</name>
</gene>
<dbReference type="Proteomes" id="UP000221339">
    <property type="component" value="Segment"/>
</dbReference>
<name>A0A0K1LMY1_9CAUD</name>
<organism evidence="1 2">
    <name type="scientific">Caulobacter phage Seuss</name>
    <dbReference type="NCBI Taxonomy" id="1675601"/>
    <lineage>
        <taxon>Viruses</taxon>
        <taxon>Duplodnaviria</taxon>
        <taxon>Heunggongvirae</taxon>
        <taxon>Uroviricota</taxon>
        <taxon>Caudoviricetes</taxon>
        <taxon>Seussvirus</taxon>
        <taxon>Seussvirus seuss</taxon>
    </lineage>
</organism>
<proteinExistence type="predicted"/>
<dbReference type="EMBL" id="KT001914">
    <property type="protein sequence ID" value="AKU43558.1"/>
    <property type="molecule type" value="Genomic_DNA"/>
</dbReference>
<sequence length="183" mass="18740">MTISNTEIAAQIVDLIDKWNNREDELVAWLAGTATGGPNNNGLYPLTNELGVTYMVACPAKMVQVTQKGDKGDDAKVDLIIQAQFAVGASEPLPPIIAAAAITFTPASCKAWAKGAPSGSAVTMTATKNGAAWMSCTWAAGSQTGTVSFTGSPSLAVGDIVEPYGPATFNSAFQSPTITLAGA</sequence>
<keyword evidence="2" id="KW-1185">Reference proteome</keyword>